<dbReference type="GO" id="GO:0005737">
    <property type="term" value="C:cytoplasm"/>
    <property type="evidence" value="ECO:0007669"/>
    <property type="project" value="TreeGrafter"/>
</dbReference>
<dbReference type="InterPro" id="IPR050791">
    <property type="entry name" value="Aldo-Keto_reductase"/>
</dbReference>
<feature type="domain" description="NADP-dependent oxidoreductase" evidence="2">
    <location>
        <begin position="5"/>
        <end position="53"/>
    </location>
</feature>
<proteinExistence type="predicted"/>
<dbReference type="AlphaFoldDB" id="A0A8J2YCN5"/>
<dbReference type="EMBL" id="BMIR01000002">
    <property type="protein sequence ID" value="GGE31234.1"/>
    <property type="molecule type" value="Genomic_DNA"/>
</dbReference>
<organism evidence="3 4">
    <name type="scientific">Pullulanibacillus camelliae</name>
    <dbReference type="NCBI Taxonomy" id="1707096"/>
    <lineage>
        <taxon>Bacteria</taxon>
        <taxon>Bacillati</taxon>
        <taxon>Bacillota</taxon>
        <taxon>Bacilli</taxon>
        <taxon>Bacillales</taxon>
        <taxon>Sporolactobacillaceae</taxon>
        <taxon>Pullulanibacillus</taxon>
    </lineage>
</organism>
<accession>A0A8J2YCN5</accession>
<evidence type="ECO:0000313" key="3">
    <source>
        <dbReference type="EMBL" id="GGE31234.1"/>
    </source>
</evidence>
<dbReference type="RefSeq" id="WP_188689317.1">
    <property type="nucleotide sequence ID" value="NZ_BMIR01000002.1"/>
</dbReference>
<dbReference type="SUPFAM" id="SSF51430">
    <property type="entry name" value="NAD(P)-linked oxidoreductase"/>
    <property type="match status" value="1"/>
</dbReference>
<protein>
    <recommendedName>
        <fullName evidence="2">NADP-dependent oxidoreductase domain-containing protein</fullName>
    </recommendedName>
</protein>
<reference evidence="3" key="1">
    <citation type="journal article" date="2014" name="Int. J. Syst. Evol. Microbiol.">
        <title>Complete genome sequence of Corynebacterium casei LMG S-19264T (=DSM 44701T), isolated from a smear-ripened cheese.</title>
        <authorList>
            <consortium name="US DOE Joint Genome Institute (JGI-PGF)"/>
            <person name="Walter F."/>
            <person name="Albersmeier A."/>
            <person name="Kalinowski J."/>
            <person name="Ruckert C."/>
        </authorList>
    </citation>
    <scope>NUCLEOTIDE SEQUENCE</scope>
    <source>
        <strain evidence="3">CGMCC 1.15371</strain>
    </source>
</reference>
<dbReference type="InterPro" id="IPR036812">
    <property type="entry name" value="NAD(P)_OxRdtase_dom_sf"/>
</dbReference>
<dbReference type="Gene3D" id="3.20.20.100">
    <property type="entry name" value="NADP-dependent oxidoreductase domain"/>
    <property type="match status" value="1"/>
</dbReference>
<evidence type="ECO:0000313" key="4">
    <source>
        <dbReference type="Proteomes" id="UP000628775"/>
    </source>
</evidence>
<dbReference type="Proteomes" id="UP000628775">
    <property type="component" value="Unassembled WGS sequence"/>
</dbReference>
<reference evidence="3" key="2">
    <citation type="submission" date="2020-09" db="EMBL/GenBank/DDBJ databases">
        <authorList>
            <person name="Sun Q."/>
            <person name="Zhou Y."/>
        </authorList>
    </citation>
    <scope>NUCLEOTIDE SEQUENCE</scope>
    <source>
        <strain evidence="3">CGMCC 1.15371</strain>
    </source>
</reference>
<name>A0A8J2YCN5_9BACL</name>
<gene>
    <name evidence="3" type="ORF">GCM10011391_07380</name>
</gene>
<dbReference type="PANTHER" id="PTHR43625">
    <property type="entry name" value="AFLATOXIN B1 ALDEHYDE REDUCTASE"/>
    <property type="match status" value="1"/>
</dbReference>
<dbReference type="Pfam" id="PF00248">
    <property type="entry name" value="Aldo_ket_red"/>
    <property type="match status" value="1"/>
</dbReference>
<dbReference type="GO" id="GO:0016491">
    <property type="term" value="F:oxidoreductase activity"/>
    <property type="evidence" value="ECO:0007669"/>
    <property type="project" value="UniProtKB-KW"/>
</dbReference>
<sequence>MVSQIGLGCMGMSDLYGEANRAESSATIHEALDADITLFDTGDFYGIGHNELLLFP</sequence>
<evidence type="ECO:0000259" key="2">
    <source>
        <dbReference type="Pfam" id="PF00248"/>
    </source>
</evidence>
<dbReference type="InterPro" id="IPR023210">
    <property type="entry name" value="NADP_OxRdtase_dom"/>
</dbReference>
<evidence type="ECO:0000256" key="1">
    <source>
        <dbReference type="ARBA" id="ARBA00023002"/>
    </source>
</evidence>
<dbReference type="PANTHER" id="PTHR43625:SF40">
    <property type="entry name" value="ALDO-KETO REDUCTASE YAKC [NADP(+)]"/>
    <property type="match status" value="1"/>
</dbReference>
<keyword evidence="4" id="KW-1185">Reference proteome</keyword>
<comment type="caution">
    <text evidence="3">The sequence shown here is derived from an EMBL/GenBank/DDBJ whole genome shotgun (WGS) entry which is preliminary data.</text>
</comment>
<keyword evidence="1" id="KW-0560">Oxidoreductase</keyword>